<evidence type="ECO:0000313" key="2">
    <source>
        <dbReference type="Proteomes" id="UP000004535"/>
    </source>
</evidence>
<reference evidence="1 2" key="1">
    <citation type="journal article" date="2012" name="J. Bacteriol.">
        <title>Draft Genome Sequence Determination for Cystic Fibrosis and Chronic Granulomatous Disease Burkholderia multivorans Isolates.</title>
        <authorList>
            <person name="Varga J.J."/>
            <person name="Losada L."/>
            <person name="Zelazny A.M."/>
            <person name="Brinkac L."/>
            <person name="Harkins D."/>
            <person name="Radune D."/>
            <person name="Hostetler J."/>
            <person name="Sampaio E.P."/>
            <person name="Ronning C.M."/>
            <person name="Nierman W.C."/>
            <person name="Greenberg D.E."/>
            <person name="Holland S.M."/>
            <person name="Goldberg J.B."/>
        </authorList>
    </citation>
    <scope>NUCLEOTIDE SEQUENCE [LARGE SCALE GENOMIC DNA]</scope>
    <source>
        <strain evidence="1 2">CGD2</strain>
    </source>
</reference>
<gene>
    <name evidence="1" type="ORF">BURMUCGD2_4255</name>
</gene>
<dbReference type="EMBL" id="ACFC01000006">
    <property type="protein sequence ID" value="EEE06658.1"/>
    <property type="molecule type" value="Genomic_DNA"/>
</dbReference>
<dbReference type="Proteomes" id="UP000004535">
    <property type="component" value="Unassembled WGS sequence"/>
</dbReference>
<evidence type="ECO:0000313" key="1">
    <source>
        <dbReference type="EMBL" id="EEE06658.1"/>
    </source>
</evidence>
<sequence length="49" mass="5103">MRARSVSITVSTRVRDAAGGAGFGAERIMVGGELYGRLSSTVCRNCIAV</sequence>
<protein>
    <submittedName>
        <fullName evidence="1">Uncharacterized protein</fullName>
    </submittedName>
</protein>
<accession>B9BS87</accession>
<dbReference type="AlphaFoldDB" id="B9BS87"/>
<organism evidence="1 2">
    <name type="scientific">Burkholderia multivorans CGD2</name>
    <dbReference type="NCBI Taxonomy" id="513052"/>
    <lineage>
        <taxon>Bacteria</taxon>
        <taxon>Pseudomonadati</taxon>
        <taxon>Pseudomonadota</taxon>
        <taxon>Betaproteobacteria</taxon>
        <taxon>Burkholderiales</taxon>
        <taxon>Burkholderiaceae</taxon>
        <taxon>Burkholderia</taxon>
        <taxon>Burkholderia cepacia complex</taxon>
    </lineage>
</organism>
<comment type="caution">
    <text evidence="1">The sequence shown here is derived from an EMBL/GenBank/DDBJ whole genome shotgun (WGS) entry which is preliminary data.</text>
</comment>
<name>B9BS87_9BURK</name>
<proteinExistence type="predicted"/>